<dbReference type="HAMAP" id="MF_03006">
    <property type="entry name" value="eIF3g"/>
    <property type="match status" value="1"/>
</dbReference>
<reference evidence="9 10" key="1">
    <citation type="submission" date="2024-06" db="EMBL/GenBank/DDBJ databases">
        <authorList>
            <person name="Kraege A."/>
            <person name="Thomma B."/>
        </authorList>
    </citation>
    <scope>NUCLEOTIDE SEQUENCE [LARGE SCALE GENOMIC DNA]</scope>
</reference>
<keyword evidence="2 5" id="KW-0396">Initiation factor</keyword>
<feature type="region of interest" description="Disordered" evidence="7">
    <location>
        <begin position="81"/>
        <end position="126"/>
    </location>
</feature>
<dbReference type="SUPFAM" id="SSF54928">
    <property type="entry name" value="RNA-binding domain, RBD"/>
    <property type="match status" value="1"/>
</dbReference>
<dbReference type="PROSITE" id="PS50102">
    <property type="entry name" value="RRM"/>
    <property type="match status" value="1"/>
</dbReference>
<evidence type="ECO:0000256" key="3">
    <source>
        <dbReference type="ARBA" id="ARBA00022884"/>
    </source>
</evidence>
<dbReference type="SMART" id="SM00360">
    <property type="entry name" value="RRM"/>
    <property type="match status" value="1"/>
</dbReference>
<dbReference type="Pfam" id="PF12353">
    <property type="entry name" value="eIF3g"/>
    <property type="match status" value="1"/>
</dbReference>
<evidence type="ECO:0000256" key="4">
    <source>
        <dbReference type="ARBA" id="ARBA00022917"/>
    </source>
</evidence>
<dbReference type="CDD" id="cd12408">
    <property type="entry name" value="RRM_eIF3G_like"/>
    <property type="match status" value="1"/>
</dbReference>
<evidence type="ECO:0000259" key="8">
    <source>
        <dbReference type="PROSITE" id="PS50102"/>
    </source>
</evidence>
<dbReference type="Pfam" id="PF00076">
    <property type="entry name" value="RRM_1"/>
    <property type="match status" value="1"/>
</dbReference>
<dbReference type="InterPro" id="IPR024675">
    <property type="entry name" value="eIF3g_N"/>
</dbReference>
<feature type="domain" description="RRM" evidence="8">
    <location>
        <begin position="204"/>
        <end position="282"/>
    </location>
</feature>
<keyword evidence="4 5" id="KW-0648">Protein biosynthesis</keyword>
<feature type="region of interest" description="Disordered" evidence="7">
    <location>
        <begin position="1"/>
        <end position="27"/>
    </location>
</feature>
<dbReference type="Gene3D" id="3.30.70.330">
    <property type="match status" value="1"/>
</dbReference>
<dbReference type="Proteomes" id="UP001497392">
    <property type="component" value="Unassembled WGS sequence"/>
</dbReference>
<evidence type="ECO:0000313" key="9">
    <source>
        <dbReference type="EMBL" id="CAL5223758.1"/>
    </source>
</evidence>
<keyword evidence="10" id="KW-1185">Reference proteome</keyword>
<evidence type="ECO:0000256" key="1">
    <source>
        <dbReference type="ARBA" id="ARBA00022490"/>
    </source>
</evidence>
<dbReference type="InterPro" id="IPR035979">
    <property type="entry name" value="RBD_domain_sf"/>
</dbReference>
<evidence type="ECO:0000256" key="6">
    <source>
        <dbReference type="PROSITE-ProRule" id="PRU00176"/>
    </source>
</evidence>
<comment type="function">
    <text evidence="5">RNA-binding component of the eukaryotic translation initiation factor 3 (eIF-3) complex, which is involved in protein synthesis of a specialized repertoire of mRNAs and, together with other initiation factors, stimulates binding of mRNA and methionyl-tRNAi to the 40S ribosome. The eIF-3 complex specifically targets and initiates translation of a subset of mRNAs involved in cell proliferation. This subunit can bind 18S rRNA.</text>
</comment>
<evidence type="ECO:0000256" key="5">
    <source>
        <dbReference type="HAMAP-Rule" id="MF_03006"/>
    </source>
</evidence>
<evidence type="ECO:0000256" key="7">
    <source>
        <dbReference type="SAM" id="MobiDB-lite"/>
    </source>
</evidence>
<gene>
    <name evidence="9" type="primary">g6320</name>
    <name evidence="9" type="ORF">VP750_LOCUS5417</name>
</gene>
<organism evidence="9 10">
    <name type="scientific">Coccomyxa viridis</name>
    <dbReference type="NCBI Taxonomy" id="1274662"/>
    <lineage>
        <taxon>Eukaryota</taxon>
        <taxon>Viridiplantae</taxon>
        <taxon>Chlorophyta</taxon>
        <taxon>core chlorophytes</taxon>
        <taxon>Trebouxiophyceae</taxon>
        <taxon>Trebouxiophyceae incertae sedis</taxon>
        <taxon>Coccomyxaceae</taxon>
        <taxon>Coccomyxa</taxon>
    </lineage>
</organism>
<dbReference type="InterPro" id="IPR012677">
    <property type="entry name" value="Nucleotide-bd_a/b_plait_sf"/>
</dbReference>
<keyword evidence="1 5" id="KW-0963">Cytoplasm</keyword>
<dbReference type="PIRSF" id="PIRSF037949">
    <property type="entry name" value="Transl_init_eIF-3_RNA-bind"/>
    <property type="match status" value="1"/>
</dbReference>
<evidence type="ECO:0000256" key="2">
    <source>
        <dbReference type="ARBA" id="ARBA00022540"/>
    </source>
</evidence>
<dbReference type="InterPro" id="IPR017334">
    <property type="entry name" value="eIF3_g"/>
</dbReference>
<comment type="subcellular location">
    <subcellularLocation>
        <location evidence="5">Cytoplasm</location>
    </subcellularLocation>
</comment>
<feature type="region of interest" description="Disordered" evidence="7">
    <location>
        <begin position="149"/>
        <end position="213"/>
    </location>
</feature>
<dbReference type="InterPro" id="IPR034240">
    <property type="entry name" value="eIF3G_RRM"/>
</dbReference>
<sequence>MAATKIRWGDTLDEDDSLPSNSIVGPDKSGVITKTTYSRNDKGDIVKTVVKTRVSRVEKKIYADAAARKQRLKRFGHAVSEQAGDSVTVRGTEDIPFDRVQKTRQTTEEKRAEKEDLKSALQGSDKSAVVGSLRDMLYRRRMERQLAQARGLMSGEGKMPPAEDGEGGEGGLPQAGSKPGGYVPPSKRGGGGGEGDSMRRREENSVRVTNLSEDTREDDLRELFNPFGSISRIYIAYDRETGESRGFAFVNFVHREDAARAVERLDGYGYDNLILRVEFAAPREQRP</sequence>
<keyword evidence="3 6" id="KW-0694">RNA-binding</keyword>
<feature type="compositionally biased region" description="Basic and acidic residues" evidence="7">
    <location>
        <begin position="196"/>
        <end position="205"/>
    </location>
</feature>
<comment type="subunit">
    <text evidence="5">Component of the eukaryotic translation initiation factor 3 (eIF-3) complex.</text>
</comment>
<dbReference type="EMBL" id="CAXHTA020000009">
    <property type="protein sequence ID" value="CAL5223758.1"/>
    <property type="molecule type" value="Genomic_DNA"/>
</dbReference>
<comment type="caution">
    <text evidence="9">The sequence shown here is derived from an EMBL/GenBank/DDBJ whole genome shotgun (WGS) entry which is preliminary data.</text>
</comment>
<accession>A0ABP1FV45</accession>
<evidence type="ECO:0000313" key="10">
    <source>
        <dbReference type="Proteomes" id="UP001497392"/>
    </source>
</evidence>
<protein>
    <recommendedName>
        <fullName evidence="5">Eukaryotic translation initiation factor 3 subunit G</fullName>
        <shortName evidence="5">eIF3g</shortName>
    </recommendedName>
    <alternativeName>
        <fullName evidence="5">Eukaryotic translation initiation factor 3 RNA-binding subunit</fullName>
        <shortName evidence="5">eIF-3 RNA-binding subunit</shortName>
    </alternativeName>
    <alternativeName>
        <fullName evidence="5">Eukaryotic translation initiation factor 3 subunit 4</fullName>
    </alternativeName>
</protein>
<name>A0ABP1FV45_9CHLO</name>
<comment type="similarity">
    <text evidence="5">Belongs to the eIF-3 subunit G family.</text>
</comment>
<dbReference type="InterPro" id="IPR000504">
    <property type="entry name" value="RRM_dom"/>
</dbReference>
<feature type="compositionally biased region" description="Basic and acidic residues" evidence="7">
    <location>
        <begin position="91"/>
        <end position="118"/>
    </location>
</feature>
<dbReference type="PANTHER" id="PTHR10352">
    <property type="entry name" value="EUKARYOTIC TRANSLATION INITIATION FACTOR 3 SUBUNIT G"/>
    <property type="match status" value="1"/>
</dbReference>
<proteinExistence type="inferred from homology"/>